<dbReference type="InterPro" id="IPR036388">
    <property type="entry name" value="WH-like_DNA-bd_sf"/>
</dbReference>
<name>A0A553P3L5_TIGCA</name>
<dbReference type="Pfam" id="PF17778">
    <property type="entry name" value="WHD_BLACT"/>
    <property type="match status" value="1"/>
</dbReference>
<dbReference type="OMA" id="WQAMDVV"/>
<dbReference type="SMART" id="SM00849">
    <property type="entry name" value="Lactamase_B"/>
    <property type="match status" value="1"/>
</dbReference>
<dbReference type="GO" id="GO:0005759">
    <property type="term" value="C:mitochondrial matrix"/>
    <property type="evidence" value="ECO:0007669"/>
    <property type="project" value="TreeGrafter"/>
</dbReference>
<dbReference type="InterPro" id="IPR036866">
    <property type="entry name" value="RibonucZ/Hydroxyglut_hydro"/>
</dbReference>
<dbReference type="PANTHER" id="PTHR23131">
    <property type="entry name" value="ENDORIBONUCLEASE LACTB2"/>
    <property type="match status" value="1"/>
</dbReference>
<dbReference type="FunFam" id="1.10.10.10:FF:000328">
    <property type="entry name" value="Lactamase beta 2"/>
    <property type="match status" value="1"/>
</dbReference>
<dbReference type="Gene3D" id="1.10.10.10">
    <property type="entry name" value="Winged helix-like DNA-binding domain superfamily/Winged helix DNA-binding domain"/>
    <property type="match status" value="1"/>
</dbReference>
<dbReference type="InterPro" id="IPR001279">
    <property type="entry name" value="Metallo-B-lactamas"/>
</dbReference>
<dbReference type="GO" id="GO:0016787">
    <property type="term" value="F:hydrolase activity"/>
    <property type="evidence" value="ECO:0007669"/>
    <property type="project" value="UniProtKB-KW"/>
</dbReference>
<dbReference type="FunFam" id="3.60.15.10:FF:000017">
    <property type="entry name" value="Lactamase beta 2"/>
    <property type="match status" value="1"/>
</dbReference>
<sequence length="289" mass="31879">MSSATSLSFIPVLSRLSPLVIRVLGCNPGTMTLQGTNTYLVGHGPQRILIDTGDGQKPEYNQALSKILREERAGIHSIILTHWHLDHVGGLANAGDSCRVFKFPRVGDSLEVTSRASPITDRQTFAVEGATLTAWHTPGHTVDHVVLHLQARVEENALFSGDCILGEGTGVFEDLYEYMNSLSRIAKQKPALIYPAHGAVIPDPVHKIQYYIQHRKEREEQILAVLADENQVGGFTPLDFVKRIYKTTPEKLHDAAAKNVSQHLSKLVKEGRVRKVTDSANGFELAQPH</sequence>
<keyword evidence="2" id="KW-0479">Metal-binding</keyword>
<dbReference type="InterPro" id="IPR050662">
    <property type="entry name" value="Sec-metab_biosynth-thioest"/>
</dbReference>
<dbReference type="InterPro" id="IPR047921">
    <property type="entry name" value="LACTB2-like_MBL-fold"/>
</dbReference>
<dbReference type="GO" id="GO:0004521">
    <property type="term" value="F:RNA endonuclease activity"/>
    <property type="evidence" value="ECO:0007669"/>
    <property type="project" value="TreeGrafter"/>
</dbReference>
<evidence type="ECO:0000256" key="2">
    <source>
        <dbReference type="ARBA" id="ARBA00022723"/>
    </source>
</evidence>
<dbReference type="Pfam" id="PF00753">
    <property type="entry name" value="Lactamase_B"/>
    <property type="match status" value="1"/>
</dbReference>
<dbReference type="CDD" id="cd07722">
    <property type="entry name" value="LACTB2-like_MBL-fold"/>
    <property type="match status" value="1"/>
</dbReference>
<dbReference type="Gene3D" id="3.60.15.10">
    <property type="entry name" value="Ribonuclease Z/Hydroxyacylglutathione hydrolase-like"/>
    <property type="match status" value="1"/>
</dbReference>
<evidence type="ECO:0000259" key="6">
    <source>
        <dbReference type="SMART" id="SM00849"/>
    </source>
</evidence>
<keyword evidence="8" id="KW-1185">Reference proteome</keyword>
<evidence type="ECO:0000256" key="4">
    <source>
        <dbReference type="ARBA" id="ARBA00022833"/>
    </source>
</evidence>
<dbReference type="EMBL" id="VCGU01000008">
    <property type="protein sequence ID" value="TRY72264.1"/>
    <property type="molecule type" value="Genomic_DNA"/>
</dbReference>
<dbReference type="Proteomes" id="UP000318571">
    <property type="component" value="Chromosome 7"/>
</dbReference>
<dbReference type="GO" id="GO:0003727">
    <property type="term" value="F:single-stranded RNA binding"/>
    <property type="evidence" value="ECO:0007669"/>
    <property type="project" value="TreeGrafter"/>
</dbReference>
<accession>A0A553P3L5</accession>
<dbReference type="SUPFAM" id="SSF56281">
    <property type="entry name" value="Metallo-hydrolase/oxidoreductase"/>
    <property type="match status" value="1"/>
</dbReference>
<dbReference type="InterPro" id="IPR041516">
    <property type="entry name" value="LACTB2_WH"/>
</dbReference>
<gene>
    <name evidence="7" type="ORF">TCAL_03117</name>
</gene>
<evidence type="ECO:0000256" key="3">
    <source>
        <dbReference type="ARBA" id="ARBA00022801"/>
    </source>
</evidence>
<evidence type="ECO:0000313" key="8">
    <source>
        <dbReference type="Proteomes" id="UP000318571"/>
    </source>
</evidence>
<dbReference type="AlphaFoldDB" id="A0A553P3L5"/>
<protein>
    <recommendedName>
        <fullName evidence="5">Beta-lactamase-like protein 2 homolog</fullName>
    </recommendedName>
</protein>
<dbReference type="GO" id="GO:0046872">
    <property type="term" value="F:metal ion binding"/>
    <property type="evidence" value="ECO:0007669"/>
    <property type="project" value="UniProtKB-KW"/>
</dbReference>
<comment type="caution">
    <text evidence="7">The sequence shown here is derived from an EMBL/GenBank/DDBJ whole genome shotgun (WGS) entry which is preliminary data.</text>
</comment>
<proteinExistence type="inferred from homology"/>
<organism evidence="7 8">
    <name type="scientific">Tigriopus californicus</name>
    <name type="common">Marine copepod</name>
    <dbReference type="NCBI Taxonomy" id="6832"/>
    <lineage>
        <taxon>Eukaryota</taxon>
        <taxon>Metazoa</taxon>
        <taxon>Ecdysozoa</taxon>
        <taxon>Arthropoda</taxon>
        <taxon>Crustacea</taxon>
        <taxon>Multicrustacea</taxon>
        <taxon>Hexanauplia</taxon>
        <taxon>Copepoda</taxon>
        <taxon>Harpacticoida</taxon>
        <taxon>Harpacticidae</taxon>
        <taxon>Tigriopus</taxon>
    </lineage>
</organism>
<keyword evidence="4" id="KW-0862">Zinc</keyword>
<comment type="similarity">
    <text evidence="1">Belongs to the metallo-beta-lactamase superfamily. Glyoxalase II family.</text>
</comment>
<feature type="domain" description="Metallo-beta-lactamase" evidence="6">
    <location>
        <begin position="35"/>
        <end position="197"/>
    </location>
</feature>
<dbReference type="PANTHER" id="PTHR23131:SF0">
    <property type="entry name" value="ENDORIBONUCLEASE LACTB2"/>
    <property type="match status" value="1"/>
</dbReference>
<evidence type="ECO:0000256" key="5">
    <source>
        <dbReference type="ARBA" id="ARBA00069358"/>
    </source>
</evidence>
<evidence type="ECO:0000256" key="1">
    <source>
        <dbReference type="ARBA" id="ARBA00006759"/>
    </source>
</evidence>
<reference evidence="7 8" key="1">
    <citation type="journal article" date="2018" name="Nat. Ecol. Evol.">
        <title>Genomic signatures of mitonuclear coevolution across populations of Tigriopus californicus.</title>
        <authorList>
            <person name="Barreto F.S."/>
            <person name="Watson E.T."/>
            <person name="Lima T.G."/>
            <person name="Willett C.S."/>
            <person name="Edmands S."/>
            <person name="Li W."/>
            <person name="Burton R.S."/>
        </authorList>
    </citation>
    <scope>NUCLEOTIDE SEQUENCE [LARGE SCALE GENOMIC DNA]</scope>
    <source>
        <strain evidence="7 8">San Diego</strain>
    </source>
</reference>
<evidence type="ECO:0000313" key="7">
    <source>
        <dbReference type="EMBL" id="TRY72264.1"/>
    </source>
</evidence>
<dbReference type="GO" id="GO:0031123">
    <property type="term" value="P:RNA 3'-end processing"/>
    <property type="evidence" value="ECO:0007669"/>
    <property type="project" value="UniProtKB-ARBA"/>
</dbReference>
<keyword evidence="3" id="KW-0378">Hydrolase</keyword>
<dbReference type="STRING" id="6832.A0A553P3L5"/>